<accession>A0AAD5TFV9</accession>
<protein>
    <submittedName>
        <fullName evidence="1">Uncharacterized protein</fullName>
    </submittedName>
</protein>
<proteinExistence type="predicted"/>
<name>A0AAD5TFV9_9FUNG</name>
<organism evidence="1 2">
    <name type="scientific">Geranomyces variabilis</name>
    <dbReference type="NCBI Taxonomy" id="109894"/>
    <lineage>
        <taxon>Eukaryota</taxon>
        <taxon>Fungi</taxon>
        <taxon>Fungi incertae sedis</taxon>
        <taxon>Chytridiomycota</taxon>
        <taxon>Chytridiomycota incertae sedis</taxon>
        <taxon>Chytridiomycetes</taxon>
        <taxon>Spizellomycetales</taxon>
        <taxon>Powellomycetaceae</taxon>
        <taxon>Geranomyces</taxon>
    </lineage>
</organism>
<dbReference type="Proteomes" id="UP001212152">
    <property type="component" value="Unassembled WGS sequence"/>
</dbReference>
<dbReference type="EMBL" id="JADGJQ010000052">
    <property type="protein sequence ID" value="KAJ3175419.1"/>
    <property type="molecule type" value="Genomic_DNA"/>
</dbReference>
<dbReference type="InterPro" id="IPR032675">
    <property type="entry name" value="LRR_dom_sf"/>
</dbReference>
<reference evidence="1" key="1">
    <citation type="submission" date="2020-05" db="EMBL/GenBank/DDBJ databases">
        <title>Phylogenomic resolution of chytrid fungi.</title>
        <authorList>
            <person name="Stajich J.E."/>
            <person name="Amses K."/>
            <person name="Simmons R."/>
            <person name="Seto K."/>
            <person name="Myers J."/>
            <person name="Bonds A."/>
            <person name="Quandt C.A."/>
            <person name="Barry K."/>
            <person name="Liu P."/>
            <person name="Grigoriev I."/>
            <person name="Longcore J.E."/>
            <person name="James T.Y."/>
        </authorList>
    </citation>
    <scope>NUCLEOTIDE SEQUENCE</scope>
    <source>
        <strain evidence="1">JEL0379</strain>
    </source>
</reference>
<dbReference type="AlphaFoldDB" id="A0AAD5TFV9"/>
<evidence type="ECO:0000313" key="2">
    <source>
        <dbReference type="Proteomes" id="UP001212152"/>
    </source>
</evidence>
<gene>
    <name evidence="1" type="ORF">HDU87_006239</name>
</gene>
<dbReference type="SUPFAM" id="SSF52047">
    <property type="entry name" value="RNI-like"/>
    <property type="match status" value="1"/>
</dbReference>
<dbReference type="Gene3D" id="3.80.10.10">
    <property type="entry name" value="Ribonuclease Inhibitor"/>
    <property type="match status" value="1"/>
</dbReference>
<evidence type="ECO:0000313" key="1">
    <source>
        <dbReference type="EMBL" id="KAJ3175419.1"/>
    </source>
</evidence>
<comment type="caution">
    <text evidence="1">The sequence shown here is derived from an EMBL/GenBank/DDBJ whole genome shotgun (WGS) entry which is preliminary data.</text>
</comment>
<keyword evidence="2" id="KW-1185">Reference proteome</keyword>
<sequence>MEIHAREERGTFRAEQIGQNGAVDAEVRSRPYYAPRAVSAANDEPLAELLEMNMPPSLTQFCAFAVVRNQKHLTYLTGVPWDNGGEHIVDILYATEASPSRALLGALMEEYPDFREQNSTLVLRGRSLHMQQTCLQRLSDPNHDSPFRRFLTRLDLGFTNLTADMARTLSVLEELVVLDVRGTALHDDAVISLLRPTTYPVDVPALRKLSHLNLEYCKIGNLCVPYLLRTPALVAIDVSNTDVDTDEYEMTSGAWADWKLVPDEVPLFAYQDPAELPQEVSASLAASSVLSKEAMHRRLTRAWRARQHAQCDMRNEAWHYVKDIALGCALGPGEIDTHLHAYRAERRGKRDVIQRLVKVRDSHAGVAPRKSVAELHESKMPVRKRPRVDAELIATRDGTGKKGIAGGAALDIAALSADLKAANATAPSVPLSQGAAPAATVTSFATLFRSRAAAAPAKVTASLPSAPIAAPRQSGMMGAPTAPQGILRLASAPSIGASPAARKFPTGFLKRTPSFK</sequence>